<keyword evidence="2" id="KW-1185">Reference proteome</keyword>
<name>A0ABW1QBN2_9CORY</name>
<dbReference type="EMBL" id="JBHSQE010000003">
    <property type="protein sequence ID" value="MFC6146247.1"/>
    <property type="molecule type" value="Genomic_DNA"/>
</dbReference>
<evidence type="ECO:0008006" key="3">
    <source>
        <dbReference type="Google" id="ProtNLM"/>
    </source>
</evidence>
<comment type="caution">
    <text evidence="1">The sequence shown here is derived from an EMBL/GenBank/DDBJ whole genome shotgun (WGS) entry which is preliminary data.</text>
</comment>
<protein>
    <recommendedName>
        <fullName evidence="3">ATPase</fullName>
    </recommendedName>
</protein>
<dbReference type="InterPro" id="IPR023393">
    <property type="entry name" value="START-like_dom_sf"/>
</dbReference>
<reference evidence="2" key="1">
    <citation type="journal article" date="2019" name="Int. J. Syst. Evol. Microbiol.">
        <title>The Global Catalogue of Microorganisms (GCM) 10K type strain sequencing project: providing services to taxonomists for standard genome sequencing and annotation.</title>
        <authorList>
            <consortium name="The Broad Institute Genomics Platform"/>
            <consortium name="The Broad Institute Genome Sequencing Center for Infectious Disease"/>
            <person name="Wu L."/>
            <person name="Ma J."/>
        </authorList>
    </citation>
    <scope>NUCLEOTIDE SEQUENCE [LARGE SCALE GENOMIC DNA]</scope>
    <source>
        <strain evidence="2">CCUG 51943</strain>
    </source>
</reference>
<dbReference type="RefSeq" id="WP_377000646.1">
    <property type="nucleotide sequence ID" value="NZ_JBHSQE010000003.1"/>
</dbReference>
<dbReference type="Proteomes" id="UP001596244">
    <property type="component" value="Unassembled WGS sequence"/>
</dbReference>
<organism evidence="1 2">
    <name type="scientific">Corynebacterium nasicanis</name>
    <dbReference type="NCBI Taxonomy" id="1448267"/>
    <lineage>
        <taxon>Bacteria</taxon>
        <taxon>Bacillati</taxon>
        <taxon>Actinomycetota</taxon>
        <taxon>Actinomycetes</taxon>
        <taxon>Mycobacteriales</taxon>
        <taxon>Corynebacteriaceae</taxon>
        <taxon>Corynebacterium</taxon>
    </lineage>
</organism>
<dbReference type="SUPFAM" id="SSF55961">
    <property type="entry name" value="Bet v1-like"/>
    <property type="match status" value="1"/>
</dbReference>
<proteinExistence type="predicted"/>
<accession>A0ABW1QBN2</accession>
<evidence type="ECO:0000313" key="2">
    <source>
        <dbReference type="Proteomes" id="UP001596244"/>
    </source>
</evidence>
<gene>
    <name evidence="1" type="ORF">ACFPUZ_05445</name>
</gene>
<sequence length="162" mass="18113">MNLVDLIPLSTRRVLIDAPSGTVGVELTRAFAASTRELWEAITDPHRREHWFGPLDGAAPDVEVCEEEHLLRLPWEDGTLEISFADSALTVRHTVARDEEWETYGPALLGVGWDSALAALDLHLAVDAEAAEGEEEEFLRRLVDEWSADKQQRARALELFLA</sequence>
<evidence type="ECO:0000313" key="1">
    <source>
        <dbReference type="EMBL" id="MFC6146247.1"/>
    </source>
</evidence>
<dbReference type="Gene3D" id="3.30.530.20">
    <property type="match status" value="1"/>
</dbReference>